<evidence type="ECO:0000259" key="2">
    <source>
        <dbReference type="Pfam" id="PF14344"/>
    </source>
</evidence>
<sequence length="237" mass="25301">MLTKKMRIGAIVMLIATTLGMTSCLKNNVDVSNQRPTFWMLLANVSTYPSSINLYENGTKKNKTALTGIINAPIGNYGGQYTYKITNGTTDSVLTQVGAQLDSLRYYSLFIYGSNPIKSAIVSTDLSNYSASAVNFRFYNMSENAGPVDVFLGSVKVASNVSYVGNSFDPSLQLITNLVNATTITVKKAGTDEVVATNNSISVGSMQTGAVYTGYLTGNATSTGNDKPSTNVIYAAY</sequence>
<dbReference type="AlphaFoldDB" id="A0A327WFK8"/>
<organism evidence="3 4">
    <name type="scientific">Chitinophaga dinghuensis</name>
    <dbReference type="NCBI Taxonomy" id="1539050"/>
    <lineage>
        <taxon>Bacteria</taxon>
        <taxon>Pseudomonadati</taxon>
        <taxon>Bacteroidota</taxon>
        <taxon>Chitinophagia</taxon>
        <taxon>Chitinophagales</taxon>
        <taxon>Chitinophagaceae</taxon>
        <taxon>Chitinophaga</taxon>
    </lineage>
</organism>
<evidence type="ECO:0000256" key="1">
    <source>
        <dbReference type="SAM" id="SignalP"/>
    </source>
</evidence>
<name>A0A327WFK8_9BACT</name>
<dbReference type="Pfam" id="PF14344">
    <property type="entry name" value="DUF4397"/>
    <property type="match status" value="1"/>
</dbReference>
<dbReference type="PROSITE" id="PS51257">
    <property type="entry name" value="PROKAR_LIPOPROTEIN"/>
    <property type="match status" value="1"/>
</dbReference>
<protein>
    <submittedName>
        <fullName evidence="3">Uncharacterized protein DUF4397</fullName>
    </submittedName>
</protein>
<dbReference type="Proteomes" id="UP000249819">
    <property type="component" value="Unassembled WGS sequence"/>
</dbReference>
<proteinExistence type="predicted"/>
<dbReference type="OrthoDB" id="652342at2"/>
<dbReference type="RefSeq" id="WP_111590804.1">
    <property type="nucleotide sequence ID" value="NZ_QLMA01000001.1"/>
</dbReference>
<keyword evidence="1" id="KW-0732">Signal</keyword>
<dbReference type="EMBL" id="QLMA01000001">
    <property type="protein sequence ID" value="RAJ88156.1"/>
    <property type="molecule type" value="Genomic_DNA"/>
</dbReference>
<gene>
    <name evidence="3" type="ORF">CLV59_101923</name>
</gene>
<dbReference type="InterPro" id="IPR025510">
    <property type="entry name" value="DUF4397"/>
</dbReference>
<evidence type="ECO:0000313" key="3">
    <source>
        <dbReference type="EMBL" id="RAJ88156.1"/>
    </source>
</evidence>
<keyword evidence="4" id="KW-1185">Reference proteome</keyword>
<evidence type="ECO:0000313" key="4">
    <source>
        <dbReference type="Proteomes" id="UP000249819"/>
    </source>
</evidence>
<feature type="signal peptide" evidence="1">
    <location>
        <begin position="1"/>
        <end position="21"/>
    </location>
</feature>
<feature type="chain" id="PRO_5016452046" evidence="1">
    <location>
        <begin position="22"/>
        <end position="237"/>
    </location>
</feature>
<reference evidence="3 4" key="1">
    <citation type="submission" date="2018-06" db="EMBL/GenBank/DDBJ databases">
        <title>Genomic Encyclopedia of Archaeal and Bacterial Type Strains, Phase II (KMG-II): from individual species to whole genera.</title>
        <authorList>
            <person name="Goeker M."/>
        </authorList>
    </citation>
    <scope>NUCLEOTIDE SEQUENCE [LARGE SCALE GENOMIC DNA]</scope>
    <source>
        <strain evidence="3 4">DSM 29821</strain>
    </source>
</reference>
<feature type="domain" description="DUF4397" evidence="2">
    <location>
        <begin position="44"/>
        <end position="150"/>
    </location>
</feature>
<accession>A0A327WFK8</accession>
<comment type="caution">
    <text evidence="3">The sequence shown here is derived from an EMBL/GenBank/DDBJ whole genome shotgun (WGS) entry which is preliminary data.</text>
</comment>